<evidence type="ECO:0000256" key="1">
    <source>
        <dbReference type="ARBA" id="ARBA00008455"/>
    </source>
</evidence>
<protein>
    <submittedName>
        <fullName evidence="5">Uncharacterized protein</fullName>
    </submittedName>
</protein>
<dbReference type="InterPro" id="IPR038765">
    <property type="entry name" value="Papain-like_cys_pep_sf"/>
</dbReference>
<dbReference type="PROSITE" id="PS00640">
    <property type="entry name" value="THIOL_PROTEASE_ASN"/>
    <property type="match status" value="1"/>
</dbReference>
<dbReference type="InterPro" id="IPR000169">
    <property type="entry name" value="Pept_cys_AS"/>
</dbReference>
<reference evidence="5 6" key="1">
    <citation type="submission" date="2024-04" db="EMBL/GenBank/DDBJ databases">
        <title>Tritrichomonas musculus Genome.</title>
        <authorList>
            <person name="Alves-Ferreira E."/>
            <person name="Grigg M."/>
            <person name="Lorenzi H."/>
            <person name="Galac M."/>
        </authorList>
    </citation>
    <scope>NUCLEOTIDE SEQUENCE [LARGE SCALE GENOMIC DNA]</scope>
    <source>
        <strain evidence="5 6">EAF2021</strain>
    </source>
</reference>
<feature type="domain" description="Cathepsin propeptide inhibitor" evidence="4">
    <location>
        <begin position="22"/>
        <end position="78"/>
    </location>
</feature>
<evidence type="ECO:0000313" key="6">
    <source>
        <dbReference type="Proteomes" id="UP001470230"/>
    </source>
</evidence>
<organism evidence="5 6">
    <name type="scientific">Tritrichomonas musculus</name>
    <dbReference type="NCBI Taxonomy" id="1915356"/>
    <lineage>
        <taxon>Eukaryota</taxon>
        <taxon>Metamonada</taxon>
        <taxon>Parabasalia</taxon>
        <taxon>Tritrichomonadida</taxon>
        <taxon>Tritrichomonadidae</taxon>
        <taxon>Tritrichomonas</taxon>
    </lineage>
</organism>
<dbReference type="EMBL" id="JAPFFF010000008">
    <property type="protein sequence ID" value="KAK8883646.1"/>
    <property type="molecule type" value="Genomic_DNA"/>
</dbReference>
<dbReference type="Gene3D" id="3.90.70.10">
    <property type="entry name" value="Cysteine proteinases"/>
    <property type="match status" value="1"/>
</dbReference>
<accession>A0ABR2JXP9</accession>
<dbReference type="InterPro" id="IPR025661">
    <property type="entry name" value="Pept_asp_AS"/>
</dbReference>
<dbReference type="SUPFAM" id="SSF54001">
    <property type="entry name" value="Cysteine proteinases"/>
    <property type="match status" value="1"/>
</dbReference>
<dbReference type="Proteomes" id="UP001470230">
    <property type="component" value="Unassembled WGS sequence"/>
</dbReference>
<dbReference type="PROSITE" id="PS00139">
    <property type="entry name" value="THIOL_PROTEASE_CYS"/>
    <property type="match status" value="1"/>
</dbReference>
<dbReference type="InterPro" id="IPR013128">
    <property type="entry name" value="Peptidase_C1A"/>
</dbReference>
<evidence type="ECO:0000313" key="5">
    <source>
        <dbReference type="EMBL" id="KAK8883646.1"/>
    </source>
</evidence>
<dbReference type="Pfam" id="PF08246">
    <property type="entry name" value="Inhibitor_I29"/>
    <property type="match status" value="1"/>
</dbReference>
<dbReference type="CDD" id="cd02248">
    <property type="entry name" value="Peptidase_C1A"/>
    <property type="match status" value="1"/>
</dbReference>
<keyword evidence="2" id="KW-1015">Disulfide bond</keyword>
<dbReference type="SMART" id="SM00645">
    <property type="entry name" value="Pept_C1"/>
    <property type="match status" value="1"/>
</dbReference>
<dbReference type="InterPro" id="IPR013201">
    <property type="entry name" value="Prot_inhib_I29"/>
</dbReference>
<gene>
    <name evidence="5" type="ORF">M9Y10_042742</name>
</gene>
<feature type="domain" description="Peptidase C1A papain C-terminal" evidence="3">
    <location>
        <begin position="104"/>
        <end position="318"/>
    </location>
</feature>
<sequence>MFLVLLSLVSSSIKFFNEERSFISWMRSNNNYYIGEEYHFRLGLYISRIRYIQEFNKRTNRTFKVGLNKLSCYTPSEYQMLLGFVKDTKKIIQKTETTKISINAPDSIDWRDKGVVSSIKDQARCGSCWAFSAICTCESSYALKTGRLLSFSEQNFVDCVPLCYGCNGGSPLYAIKYVIDNQNGQFNSEESYPYKAVVGTCSYDSSKAIGKVTSYHSILFFDEDDLLNKLVEFGPVSVSIDSSLASFHSYSSGIYSDDSCSQSFLDHAVNCIGYGSENGIQFWIVRNSWGTSWGEQGYFRLLRGSNMCGIASSAIVAYV</sequence>
<evidence type="ECO:0000259" key="4">
    <source>
        <dbReference type="SMART" id="SM00848"/>
    </source>
</evidence>
<dbReference type="InterPro" id="IPR039417">
    <property type="entry name" value="Peptidase_C1A_papain-like"/>
</dbReference>
<dbReference type="PANTHER" id="PTHR12411">
    <property type="entry name" value="CYSTEINE PROTEASE FAMILY C1-RELATED"/>
    <property type="match status" value="1"/>
</dbReference>
<evidence type="ECO:0000256" key="2">
    <source>
        <dbReference type="ARBA" id="ARBA00023157"/>
    </source>
</evidence>
<dbReference type="Pfam" id="PF00112">
    <property type="entry name" value="Peptidase_C1"/>
    <property type="match status" value="1"/>
</dbReference>
<name>A0ABR2JXP9_9EUKA</name>
<keyword evidence="6" id="KW-1185">Reference proteome</keyword>
<dbReference type="PRINTS" id="PR00705">
    <property type="entry name" value="PAPAIN"/>
</dbReference>
<dbReference type="SMART" id="SM00848">
    <property type="entry name" value="Inhibitor_I29"/>
    <property type="match status" value="1"/>
</dbReference>
<comment type="caution">
    <text evidence="5">The sequence shown here is derived from an EMBL/GenBank/DDBJ whole genome shotgun (WGS) entry which is preliminary data.</text>
</comment>
<evidence type="ECO:0000259" key="3">
    <source>
        <dbReference type="SMART" id="SM00645"/>
    </source>
</evidence>
<proteinExistence type="inferred from homology"/>
<dbReference type="InterPro" id="IPR000668">
    <property type="entry name" value="Peptidase_C1A_C"/>
</dbReference>
<comment type="similarity">
    <text evidence="1">Belongs to the peptidase C1 family.</text>
</comment>